<reference evidence="1 2" key="1">
    <citation type="submission" date="2020-10" db="EMBL/GenBank/DDBJ databases">
        <title>Sequencing the genomes of 1000 actinobacteria strains.</title>
        <authorList>
            <person name="Klenk H.-P."/>
        </authorList>
    </citation>
    <scope>NUCLEOTIDE SEQUENCE [LARGE SCALE GENOMIC DNA]</scope>
    <source>
        <strain evidence="1 2">DSM 44653</strain>
    </source>
</reference>
<keyword evidence="2" id="KW-1185">Reference proteome</keyword>
<comment type="caution">
    <text evidence="1">The sequence shown here is derived from an EMBL/GenBank/DDBJ whole genome shotgun (WGS) entry which is preliminary data.</text>
</comment>
<dbReference type="Proteomes" id="UP000631670">
    <property type="component" value="Unassembled WGS sequence"/>
</dbReference>
<dbReference type="Pfam" id="PF13668">
    <property type="entry name" value="Ferritin_2"/>
    <property type="match status" value="1"/>
</dbReference>
<accession>A0ABR9I1S5</accession>
<dbReference type="PANTHER" id="PTHR31694">
    <property type="entry name" value="DESICCATION-LIKE PROTEIN"/>
    <property type="match status" value="1"/>
</dbReference>
<dbReference type="EMBL" id="JADBEG010000001">
    <property type="protein sequence ID" value="MBE1497162.1"/>
    <property type="molecule type" value="Genomic_DNA"/>
</dbReference>
<dbReference type="InterPro" id="IPR006311">
    <property type="entry name" value="TAT_signal"/>
</dbReference>
<dbReference type="InterPro" id="IPR052965">
    <property type="entry name" value="Pigment-catalase-like"/>
</dbReference>
<sequence length="335" mass="35015">MDELVTRGRPPVFGKRYTRQLIERSAENATDRRRFLKAAGAAGLGVAGAGALGTALSLGLGSAGATQQYGAQGGDAAKEAASDAAVLNFALNLEYLEANLYSFAVYGYGLNEKYVNGIGNLGKVSGGHAVKFKSEHTKQIVQEIAGDEVAHVTFLRKALDKAAVAQPEIDFQNSFTAAMQAAGLIKEGQTFDPFASENNFLLAAYLFEDVGVSAYKGAAPLVNNKTFLDAAAGILAVEAYHAGIVRGQLFERGLGDVTNKISDARDSLDGKADDDEGVLKDGKANLVPADANGIAFGRSADRVLNIAYLNPDKVSSGGFFPRGLNGDIATSGAKE</sequence>
<dbReference type="PANTHER" id="PTHR31694:SF26">
    <property type="entry name" value="OS05G0151100 PROTEIN"/>
    <property type="match status" value="1"/>
</dbReference>
<evidence type="ECO:0000313" key="1">
    <source>
        <dbReference type="EMBL" id="MBE1497162.1"/>
    </source>
</evidence>
<gene>
    <name evidence="1" type="ORF">H4696_004262</name>
</gene>
<dbReference type="SUPFAM" id="SSF47240">
    <property type="entry name" value="Ferritin-like"/>
    <property type="match status" value="1"/>
</dbReference>
<dbReference type="InterPro" id="IPR009078">
    <property type="entry name" value="Ferritin-like_SF"/>
</dbReference>
<evidence type="ECO:0000313" key="2">
    <source>
        <dbReference type="Proteomes" id="UP000631670"/>
    </source>
</evidence>
<organism evidence="1 2">
    <name type="scientific">Amycolatopsis lexingtonensis</name>
    <dbReference type="NCBI Taxonomy" id="218822"/>
    <lineage>
        <taxon>Bacteria</taxon>
        <taxon>Bacillati</taxon>
        <taxon>Actinomycetota</taxon>
        <taxon>Actinomycetes</taxon>
        <taxon>Pseudonocardiales</taxon>
        <taxon>Pseudonocardiaceae</taxon>
        <taxon>Amycolatopsis</taxon>
    </lineage>
</organism>
<name>A0ABR9I1S5_9PSEU</name>
<proteinExistence type="predicted"/>
<dbReference type="PROSITE" id="PS51318">
    <property type="entry name" value="TAT"/>
    <property type="match status" value="1"/>
</dbReference>
<evidence type="ECO:0008006" key="3">
    <source>
        <dbReference type="Google" id="ProtNLM"/>
    </source>
</evidence>
<dbReference type="CDD" id="cd00657">
    <property type="entry name" value="Ferritin_like"/>
    <property type="match status" value="1"/>
</dbReference>
<protein>
    <recommendedName>
        <fullName evidence="3">Ferritin-like domain-containing protein</fullName>
    </recommendedName>
</protein>